<dbReference type="Ensembl" id="ENSSGRT00000024762.1">
    <property type="protein sequence ID" value="ENSSGRP00000022962.1"/>
    <property type="gene ID" value="ENSSGRG00000013627.1"/>
</dbReference>
<sequence>MQHHEERRTGDEDELQRPQTYVGHREEVVVANVMAARLSSVTRKVFLLIAPYLLRSYDEDHDPEKEDYGQPDTAECGGVLVDPTQETLKKSPIHGTRELKHNLYIYTKCISRTNKRKII</sequence>
<reference evidence="2" key="1">
    <citation type="submission" date="2025-08" db="UniProtKB">
        <authorList>
            <consortium name="Ensembl"/>
        </authorList>
    </citation>
    <scope>IDENTIFICATION</scope>
</reference>
<evidence type="ECO:0000256" key="1">
    <source>
        <dbReference type="SAM" id="MobiDB-lite"/>
    </source>
</evidence>
<dbReference type="OMA" id="HDCCLRG"/>
<proteinExistence type="predicted"/>
<feature type="region of interest" description="Disordered" evidence="1">
    <location>
        <begin position="59"/>
        <end position="78"/>
    </location>
</feature>
<accession>A0A672LHD1</accession>
<name>A0A672LHD1_SINGR</name>
<organism evidence="2 3">
    <name type="scientific">Sinocyclocheilus grahami</name>
    <name type="common">Dianchi golden-line fish</name>
    <name type="synonym">Barbus grahami</name>
    <dbReference type="NCBI Taxonomy" id="75366"/>
    <lineage>
        <taxon>Eukaryota</taxon>
        <taxon>Metazoa</taxon>
        <taxon>Chordata</taxon>
        <taxon>Craniata</taxon>
        <taxon>Vertebrata</taxon>
        <taxon>Euteleostomi</taxon>
        <taxon>Actinopterygii</taxon>
        <taxon>Neopterygii</taxon>
        <taxon>Teleostei</taxon>
        <taxon>Ostariophysi</taxon>
        <taxon>Cypriniformes</taxon>
        <taxon>Cyprinidae</taxon>
        <taxon>Cyprininae</taxon>
        <taxon>Sinocyclocheilus</taxon>
    </lineage>
</organism>
<feature type="compositionally biased region" description="Basic and acidic residues" evidence="1">
    <location>
        <begin position="1"/>
        <end position="10"/>
    </location>
</feature>
<dbReference type="InParanoid" id="A0A672LHD1"/>
<dbReference type="AlphaFoldDB" id="A0A672LHD1"/>
<feature type="region of interest" description="Disordered" evidence="1">
    <location>
        <begin position="1"/>
        <end position="22"/>
    </location>
</feature>
<dbReference type="Proteomes" id="UP000472262">
    <property type="component" value="Unassembled WGS sequence"/>
</dbReference>
<evidence type="ECO:0000313" key="3">
    <source>
        <dbReference type="Proteomes" id="UP000472262"/>
    </source>
</evidence>
<keyword evidence="3" id="KW-1185">Reference proteome</keyword>
<reference evidence="2" key="2">
    <citation type="submission" date="2025-09" db="UniProtKB">
        <authorList>
            <consortium name="Ensembl"/>
        </authorList>
    </citation>
    <scope>IDENTIFICATION</scope>
</reference>
<feature type="compositionally biased region" description="Basic and acidic residues" evidence="1">
    <location>
        <begin position="59"/>
        <end position="68"/>
    </location>
</feature>
<protein>
    <submittedName>
        <fullName evidence="2">Uncharacterized protein</fullName>
    </submittedName>
</protein>
<evidence type="ECO:0000313" key="2">
    <source>
        <dbReference type="Ensembl" id="ENSSGRP00000022962.1"/>
    </source>
</evidence>